<dbReference type="PaxDb" id="4097-A0A1S3ZQA9"/>
<sequence>MNNAFLHGNLHEEVYMKLPQGLAVSSLELVCKLNKSLYGLKQASRQWYAKLTEALYSRGYIHSMHDYPLFYKRTSDRVVFVGVYVDDVLLTGNDLTEIQMLKTFLHDQFKIKDLVKLYYFLGLEVLYRKGGILISQRKFTLDRLKEYDYLHATSLSSPLDPTTKLKAKEGVPLSDPTFYTQLVGKLNFLTNTRLDIAYGVHHLNKYMQDLREPHLQEAYHMLRYLLKDPTLGLFMSSDNDFSVKAYCDSDWAACPNSRKLVSGYLILLANSPISWKSKKKETISLSLVEVEYRSIRKVVGELVWLHRMLTELTVPHVLPIPVFCGSQYILHIARNPVFHERTKHIEVDCYFVRTKLTEGLILLQHIRTGDQLADILTKSLTGIKHSTVLGKLALCSPPPT</sequence>
<dbReference type="AlphaFoldDB" id="A0A1S3ZQA9"/>
<accession>A0A1S3ZQA9</accession>
<reference evidence="2" key="1">
    <citation type="submission" date="2025-08" db="UniProtKB">
        <authorList>
            <consortium name="RefSeq"/>
        </authorList>
    </citation>
    <scope>IDENTIFICATION</scope>
</reference>
<dbReference type="RefSeq" id="XP_016466547.1">
    <property type="nucleotide sequence ID" value="XM_016611061.1"/>
</dbReference>
<feature type="domain" description="Reverse transcriptase Ty1/copia-type" evidence="1">
    <location>
        <begin position="2"/>
        <end position="158"/>
    </location>
</feature>
<organism evidence="2">
    <name type="scientific">Nicotiana tabacum</name>
    <name type="common">Common tobacco</name>
    <dbReference type="NCBI Taxonomy" id="4097"/>
    <lineage>
        <taxon>Eukaryota</taxon>
        <taxon>Viridiplantae</taxon>
        <taxon>Streptophyta</taxon>
        <taxon>Embryophyta</taxon>
        <taxon>Tracheophyta</taxon>
        <taxon>Spermatophyta</taxon>
        <taxon>Magnoliopsida</taxon>
        <taxon>eudicotyledons</taxon>
        <taxon>Gunneridae</taxon>
        <taxon>Pentapetalae</taxon>
        <taxon>asterids</taxon>
        <taxon>lamiids</taxon>
        <taxon>Solanales</taxon>
        <taxon>Solanaceae</taxon>
        <taxon>Nicotianoideae</taxon>
        <taxon>Nicotianeae</taxon>
        <taxon>Nicotiana</taxon>
    </lineage>
</organism>
<dbReference type="InterPro" id="IPR013103">
    <property type="entry name" value="RVT_2"/>
</dbReference>
<evidence type="ECO:0000259" key="1">
    <source>
        <dbReference type="Pfam" id="PF07727"/>
    </source>
</evidence>
<dbReference type="SUPFAM" id="SSF56672">
    <property type="entry name" value="DNA/RNA polymerases"/>
    <property type="match status" value="1"/>
</dbReference>
<name>A0A1S3ZQA9_TOBAC</name>
<protein>
    <submittedName>
        <fullName evidence="2">Uncharacterized mitochondrial protein AtMg00810-like</fullName>
    </submittedName>
</protein>
<dbReference type="PANTHER" id="PTHR11439:SF469">
    <property type="entry name" value="REVERSE TRANSCRIPTASE TY1_COPIA-TYPE DOMAIN-CONTAINING PROTEIN"/>
    <property type="match status" value="1"/>
</dbReference>
<dbReference type="STRING" id="4097.A0A1S3ZQA9"/>
<gene>
    <name evidence="2" type="primary">LOC107789287</name>
</gene>
<dbReference type="Pfam" id="PF07727">
    <property type="entry name" value="RVT_2"/>
    <property type="match status" value="1"/>
</dbReference>
<proteinExistence type="predicted"/>
<dbReference type="PANTHER" id="PTHR11439">
    <property type="entry name" value="GAG-POL-RELATED RETROTRANSPOSON"/>
    <property type="match status" value="1"/>
</dbReference>
<dbReference type="InterPro" id="IPR043502">
    <property type="entry name" value="DNA/RNA_pol_sf"/>
</dbReference>
<dbReference type="OrthoDB" id="414945at2759"/>
<dbReference type="CDD" id="cd09272">
    <property type="entry name" value="RNase_HI_RT_Ty1"/>
    <property type="match status" value="1"/>
</dbReference>
<dbReference type="KEGG" id="nta:107789287"/>
<evidence type="ECO:0000313" key="2">
    <source>
        <dbReference type="RefSeq" id="XP_016466547.1"/>
    </source>
</evidence>